<comment type="caution">
    <text evidence="1">The sequence shown here is derived from an EMBL/GenBank/DDBJ whole genome shotgun (WGS) entry which is preliminary data.</text>
</comment>
<sequence>MLNSNEEKLPMGKKFRKISLNVDPDVYKELQARGDIRNVSDYIRKRMDPKWGNFNLSEGERLFVVDQDGNPLREIVFLYL</sequence>
<gene>
    <name evidence="1" type="ORF">COT89_03165</name>
</gene>
<name>A0A2H0VHC9_9BACT</name>
<reference evidence="2" key="1">
    <citation type="submission" date="2017-09" db="EMBL/GenBank/DDBJ databases">
        <title>Depth-based differentiation of microbial function through sediment-hosted aquifers and enrichment of novel symbionts in the deep terrestrial subsurface.</title>
        <authorList>
            <person name="Probst A.J."/>
            <person name="Ladd B."/>
            <person name="Jarett J.K."/>
            <person name="Geller-Mcgrath D.E."/>
            <person name="Sieber C.M.K."/>
            <person name="Emerson J.B."/>
            <person name="Anantharaman K."/>
            <person name="Thomas B.C."/>
            <person name="Malmstrom R."/>
            <person name="Stieglmeier M."/>
            <person name="Klingl A."/>
            <person name="Woyke T."/>
            <person name="Ryan C.M."/>
            <person name="Banfield J.F."/>
        </authorList>
    </citation>
    <scope>NUCLEOTIDE SEQUENCE [LARGE SCALE GENOMIC DNA]</scope>
</reference>
<evidence type="ECO:0000313" key="2">
    <source>
        <dbReference type="Proteomes" id="UP000231466"/>
    </source>
</evidence>
<proteinExistence type="predicted"/>
<organism evidence="1 2">
    <name type="scientific">Candidatus Colwellbacteria bacterium CG10_big_fil_rev_8_21_14_0_10_42_22</name>
    <dbReference type="NCBI Taxonomy" id="1974540"/>
    <lineage>
        <taxon>Bacteria</taxon>
        <taxon>Candidatus Colwelliibacteriota</taxon>
    </lineage>
</organism>
<dbReference type="AlphaFoldDB" id="A0A2H0VHC9"/>
<protein>
    <submittedName>
        <fullName evidence="1">Uncharacterized protein</fullName>
    </submittedName>
</protein>
<accession>A0A2H0VHC9</accession>
<evidence type="ECO:0000313" key="1">
    <source>
        <dbReference type="EMBL" id="PIR97749.1"/>
    </source>
</evidence>
<dbReference type="Proteomes" id="UP000231466">
    <property type="component" value="Unassembled WGS sequence"/>
</dbReference>
<dbReference type="EMBL" id="PFAH01000010">
    <property type="protein sequence ID" value="PIR97749.1"/>
    <property type="molecule type" value="Genomic_DNA"/>
</dbReference>